<evidence type="ECO:0000313" key="2">
    <source>
        <dbReference type="EMBL" id="GHH99996.1"/>
    </source>
</evidence>
<accession>A0ABQ3N7H6</accession>
<comment type="caution">
    <text evidence="2">The sequence shown here is derived from an EMBL/GenBank/DDBJ whole genome shotgun (WGS) entry which is preliminary data.</text>
</comment>
<keyword evidence="1" id="KW-1005">Bacterial flagellum biogenesis</keyword>
<evidence type="ECO:0000313" key="3">
    <source>
        <dbReference type="Proteomes" id="UP000637074"/>
    </source>
</evidence>
<dbReference type="RefSeq" id="WP_191275060.1">
    <property type="nucleotide sequence ID" value="NZ_BNDS01000017.1"/>
</dbReference>
<evidence type="ECO:0008006" key="4">
    <source>
        <dbReference type="Google" id="ProtNLM"/>
    </source>
</evidence>
<dbReference type="SUPFAM" id="SSF140566">
    <property type="entry name" value="FlgN-like"/>
    <property type="match status" value="1"/>
</dbReference>
<evidence type="ECO:0000256" key="1">
    <source>
        <dbReference type="ARBA" id="ARBA00022795"/>
    </source>
</evidence>
<dbReference type="EMBL" id="BNDS01000017">
    <property type="protein sequence ID" value="GHH99996.1"/>
    <property type="molecule type" value="Genomic_DNA"/>
</dbReference>
<proteinExistence type="predicted"/>
<dbReference type="InterPro" id="IPR007809">
    <property type="entry name" value="FlgN-like"/>
</dbReference>
<dbReference type="Gene3D" id="1.20.58.300">
    <property type="entry name" value="FlgN-like"/>
    <property type="match status" value="1"/>
</dbReference>
<dbReference type="InterPro" id="IPR036679">
    <property type="entry name" value="FlgN-like_sf"/>
</dbReference>
<protein>
    <recommendedName>
        <fullName evidence="4">Flagellar biosynthesis protein FlgN</fullName>
    </recommendedName>
</protein>
<gene>
    <name evidence="2" type="ORF">AM1BK_35390</name>
</gene>
<keyword evidence="3" id="KW-1185">Reference proteome</keyword>
<organism evidence="2 3">
    <name type="scientific">Neobacillus kokaensis</name>
    <dbReference type="NCBI Taxonomy" id="2759023"/>
    <lineage>
        <taxon>Bacteria</taxon>
        <taxon>Bacillati</taxon>
        <taxon>Bacillota</taxon>
        <taxon>Bacilli</taxon>
        <taxon>Bacillales</taxon>
        <taxon>Bacillaceae</taxon>
        <taxon>Neobacillus</taxon>
    </lineage>
</organism>
<reference evidence="2 3" key="1">
    <citation type="journal article" date="2022" name="Int. J. Syst. Evol. Microbiol.">
        <title>Neobacillus kokaensis sp. nov., isolated from soil.</title>
        <authorList>
            <person name="Yuki K."/>
            <person name="Matsubara H."/>
            <person name="Yamaguchi S."/>
        </authorList>
    </citation>
    <scope>NUCLEOTIDE SEQUENCE [LARGE SCALE GENOMIC DNA]</scope>
    <source>
        <strain evidence="2 3">LOB 377</strain>
    </source>
</reference>
<dbReference type="Pfam" id="PF05130">
    <property type="entry name" value="FlgN"/>
    <property type="match status" value="1"/>
</dbReference>
<name>A0ABQ3N7H6_9BACI</name>
<sequence>MNRLTEILQMLTDLHITLLETAKKKQEILVSAEINPLIAVMADEAKLIKKIKKVDEMRMEVLEHDNAYLPLSKLIQQQPDEGLQAEWTSKLFVLQKLFKEIEKVNKLNQQLLQQALTYTQFMIEQMLPQSKDSGLYSTDTDSQDSREYARLFDLKV</sequence>
<dbReference type="Proteomes" id="UP000637074">
    <property type="component" value="Unassembled WGS sequence"/>
</dbReference>